<gene>
    <name evidence="2" type="ORF">L211DRAFT_124878</name>
</gene>
<organism evidence="2 3">
    <name type="scientific">Terfezia boudieri ATCC MYA-4762</name>
    <dbReference type="NCBI Taxonomy" id="1051890"/>
    <lineage>
        <taxon>Eukaryota</taxon>
        <taxon>Fungi</taxon>
        <taxon>Dikarya</taxon>
        <taxon>Ascomycota</taxon>
        <taxon>Pezizomycotina</taxon>
        <taxon>Pezizomycetes</taxon>
        <taxon>Pezizales</taxon>
        <taxon>Pezizaceae</taxon>
        <taxon>Terfezia</taxon>
    </lineage>
</organism>
<dbReference type="AlphaFoldDB" id="A0A3N4L616"/>
<feature type="domain" description="DUF7708" evidence="1">
    <location>
        <begin position="112"/>
        <end position="265"/>
    </location>
</feature>
<proteinExistence type="predicted"/>
<protein>
    <recommendedName>
        <fullName evidence="1">DUF7708 domain-containing protein</fullName>
    </recommendedName>
</protein>
<name>A0A3N4L616_9PEZI</name>
<evidence type="ECO:0000313" key="3">
    <source>
        <dbReference type="Proteomes" id="UP000267821"/>
    </source>
</evidence>
<dbReference type="EMBL" id="ML121648">
    <property type="protein sequence ID" value="RPB18293.1"/>
    <property type="molecule type" value="Genomic_DNA"/>
</dbReference>
<reference evidence="2 3" key="1">
    <citation type="journal article" date="2018" name="Nat. Ecol. Evol.">
        <title>Pezizomycetes genomes reveal the molecular basis of ectomycorrhizal truffle lifestyle.</title>
        <authorList>
            <person name="Murat C."/>
            <person name="Payen T."/>
            <person name="Noel B."/>
            <person name="Kuo A."/>
            <person name="Morin E."/>
            <person name="Chen J."/>
            <person name="Kohler A."/>
            <person name="Krizsan K."/>
            <person name="Balestrini R."/>
            <person name="Da Silva C."/>
            <person name="Montanini B."/>
            <person name="Hainaut M."/>
            <person name="Levati E."/>
            <person name="Barry K.W."/>
            <person name="Belfiori B."/>
            <person name="Cichocki N."/>
            <person name="Clum A."/>
            <person name="Dockter R.B."/>
            <person name="Fauchery L."/>
            <person name="Guy J."/>
            <person name="Iotti M."/>
            <person name="Le Tacon F."/>
            <person name="Lindquist E.A."/>
            <person name="Lipzen A."/>
            <person name="Malagnac F."/>
            <person name="Mello A."/>
            <person name="Molinier V."/>
            <person name="Miyauchi S."/>
            <person name="Poulain J."/>
            <person name="Riccioni C."/>
            <person name="Rubini A."/>
            <person name="Sitrit Y."/>
            <person name="Splivallo R."/>
            <person name="Traeger S."/>
            <person name="Wang M."/>
            <person name="Zifcakova L."/>
            <person name="Wipf D."/>
            <person name="Zambonelli A."/>
            <person name="Paolocci F."/>
            <person name="Nowrousian M."/>
            <person name="Ottonello S."/>
            <person name="Baldrian P."/>
            <person name="Spatafora J.W."/>
            <person name="Henrissat B."/>
            <person name="Nagy L.G."/>
            <person name="Aury J.M."/>
            <person name="Wincker P."/>
            <person name="Grigoriev I.V."/>
            <person name="Bonfante P."/>
            <person name="Martin F.M."/>
        </authorList>
    </citation>
    <scope>NUCLEOTIDE SEQUENCE [LARGE SCALE GENOMIC DNA]</scope>
    <source>
        <strain evidence="2 3">ATCC MYA-4762</strain>
    </source>
</reference>
<dbReference type="InParanoid" id="A0A3N4L616"/>
<dbReference type="OrthoDB" id="7464126at2759"/>
<dbReference type="Pfam" id="PF24809">
    <property type="entry name" value="DUF7708"/>
    <property type="match status" value="1"/>
</dbReference>
<keyword evidence="3" id="KW-1185">Reference proteome</keyword>
<evidence type="ECO:0000313" key="2">
    <source>
        <dbReference type="EMBL" id="RPB18293.1"/>
    </source>
</evidence>
<evidence type="ECO:0000259" key="1">
    <source>
        <dbReference type="Pfam" id="PF24809"/>
    </source>
</evidence>
<dbReference type="Proteomes" id="UP000267821">
    <property type="component" value="Unassembled WGS sequence"/>
</dbReference>
<dbReference type="InterPro" id="IPR056125">
    <property type="entry name" value="DUF7708"/>
</dbReference>
<accession>A0A3N4L616</accession>
<sequence>MTYHHQLMPEASLPLAHRVHPAYLSAHQLFKYRIHNPNPQQAKILHLLQPPHYLKRNNNLPPLKHTTLTSQSAEENIDAVVKALKAVQEDDRKKRWRYTLRGKEIVVVERLGTILKNVGQYTKVVNTAIQSDPQVSALVWAGVRAIMQVALNHVEAIEGLEVAIAALLEKMTICEFYAGIYVGVPLTSGSAANSLQRQRILESALPELYAAVMVFEVKARAYFEARGLKKITNTLKSFDVEFQPFIEDINSKERVIRECADAATMEKIKSMVLQILLNTCVIGKNLMQEYRH</sequence>